<organism evidence="11 12">
    <name type="scientific">Riccia sorocarpa</name>
    <dbReference type="NCBI Taxonomy" id="122646"/>
    <lineage>
        <taxon>Eukaryota</taxon>
        <taxon>Viridiplantae</taxon>
        <taxon>Streptophyta</taxon>
        <taxon>Embryophyta</taxon>
        <taxon>Marchantiophyta</taxon>
        <taxon>Marchantiopsida</taxon>
        <taxon>Marchantiidae</taxon>
        <taxon>Marchantiales</taxon>
        <taxon>Ricciaceae</taxon>
        <taxon>Riccia</taxon>
    </lineage>
</organism>
<dbReference type="Gene3D" id="3.10.50.10">
    <property type="match status" value="1"/>
</dbReference>
<gene>
    <name evidence="11" type="ORF">R1sor_021947</name>
</gene>
<dbReference type="GO" id="GO:0005764">
    <property type="term" value="C:lysosome"/>
    <property type="evidence" value="ECO:0007669"/>
    <property type="project" value="UniProtKB-SubCell"/>
</dbReference>
<evidence type="ECO:0000256" key="3">
    <source>
        <dbReference type="ARBA" id="ARBA00009336"/>
    </source>
</evidence>
<dbReference type="FunFam" id="3.10.50.10:FF:000002">
    <property type="entry name" value="Chitinase domain-containing protein 1"/>
    <property type="match status" value="1"/>
</dbReference>
<evidence type="ECO:0000256" key="6">
    <source>
        <dbReference type="ARBA" id="ARBA00023228"/>
    </source>
</evidence>
<dbReference type="InterPro" id="IPR029070">
    <property type="entry name" value="Chitinase_insertion_sf"/>
</dbReference>
<dbReference type="Proteomes" id="UP001633002">
    <property type="component" value="Unassembled WGS sequence"/>
</dbReference>
<evidence type="ECO:0000313" key="11">
    <source>
        <dbReference type="EMBL" id="KAL3678991.1"/>
    </source>
</evidence>
<keyword evidence="6" id="KW-0458">Lysosome</keyword>
<protein>
    <recommendedName>
        <fullName evidence="7">Chitinase domain-containing protein 1</fullName>
    </recommendedName>
</protein>
<dbReference type="SUPFAM" id="SSF51445">
    <property type="entry name" value="(Trans)glycosidases"/>
    <property type="match status" value="1"/>
</dbReference>
<dbReference type="SMART" id="SM00636">
    <property type="entry name" value="Glyco_18"/>
    <property type="match status" value="1"/>
</dbReference>
<keyword evidence="5" id="KW-0732">Signal</keyword>
<keyword evidence="4" id="KW-0964">Secreted</keyword>
<evidence type="ECO:0000256" key="7">
    <source>
        <dbReference type="ARBA" id="ARBA00040976"/>
    </source>
</evidence>
<dbReference type="EMBL" id="JBJQOH010000007">
    <property type="protein sequence ID" value="KAL3678991.1"/>
    <property type="molecule type" value="Genomic_DNA"/>
</dbReference>
<dbReference type="InterPro" id="IPR011583">
    <property type="entry name" value="Chitinase_II/V-like_cat"/>
</dbReference>
<evidence type="ECO:0000256" key="1">
    <source>
        <dbReference type="ARBA" id="ARBA00004371"/>
    </source>
</evidence>
<accession>A0ABD3GK54</accession>
<comment type="subcellular location">
    <subcellularLocation>
        <location evidence="1">Lysosome</location>
    </subcellularLocation>
    <subcellularLocation>
        <location evidence="2">Secreted</location>
    </subcellularLocation>
</comment>
<dbReference type="InterPro" id="IPR017853">
    <property type="entry name" value="GH"/>
</dbReference>
<evidence type="ECO:0000256" key="2">
    <source>
        <dbReference type="ARBA" id="ARBA00004613"/>
    </source>
</evidence>
<feature type="region of interest" description="Disordered" evidence="8">
    <location>
        <begin position="1"/>
        <end position="49"/>
    </location>
</feature>
<keyword evidence="9" id="KW-1133">Transmembrane helix</keyword>
<evidence type="ECO:0000256" key="4">
    <source>
        <dbReference type="ARBA" id="ARBA00022525"/>
    </source>
</evidence>
<evidence type="ECO:0000256" key="5">
    <source>
        <dbReference type="ARBA" id="ARBA00022729"/>
    </source>
</evidence>
<dbReference type="GO" id="GO:0005576">
    <property type="term" value="C:extracellular region"/>
    <property type="evidence" value="ECO:0007669"/>
    <property type="project" value="UniProtKB-SubCell"/>
</dbReference>
<feature type="domain" description="GH18" evidence="10">
    <location>
        <begin position="133"/>
        <end position="482"/>
    </location>
</feature>
<evidence type="ECO:0000259" key="10">
    <source>
        <dbReference type="PROSITE" id="PS51910"/>
    </source>
</evidence>
<dbReference type="CDD" id="cd02876">
    <property type="entry name" value="GH18_SI-CLP"/>
    <property type="match status" value="1"/>
</dbReference>
<dbReference type="PROSITE" id="PS51910">
    <property type="entry name" value="GH18_2"/>
    <property type="match status" value="1"/>
</dbReference>
<name>A0ABD3GK54_9MARC</name>
<dbReference type="PANTHER" id="PTHR46066:SF2">
    <property type="entry name" value="CHITINASE DOMAIN-CONTAINING PROTEIN 1"/>
    <property type="match status" value="1"/>
</dbReference>
<dbReference type="InterPro" id="IPR001223">
    <property type="entry name" value="Glyco_hydro18_cat"/>
</dbReference>
<keyword evidence="12" id="KW-1185">Reference proteome</keyword>
<sequence>MPSSAGGGQRRRSGGPAKPSRSSAAAVYSGRGGRKFQHQQAGENGKNDKPSVGRYVGAAAFCLLLGSLWVLWGLSKRPAVTNPTPSVDQIFNDTATSSVYDRGLLKIADISYESVLEEHMRYWSNISHRHFRGSVLAYVTPWNGKGYDMAKLFRAKFTHVSPVWYQLKRDINGLALHGRHDVDQQWIKDVRRGGSPKIVPRVVLEGYPHNMLLREDEREEAIGLITSEVTKMQFDGIVLEAWSLWRGYRVLEDPNLRQKALEFVKLLGMELHVLEASKRKKGNLFQLVLVIPPPSGNQADPNAFTTSDMIYLNDAVDGFSLMTYDYSNAYVPGPNAPLAWMRQCLQVLLPKGKEKKAEKLNAKDKVLNSEVTSSDPELASKTLMGLNFYGNDYVMPQGGGAIVGHEYISLLAQHKPILTWDDASDEHHFSYPKVEMMQKTLHKVYYPSLQSLAVRLQEAEKWGVGISIWEIGQGLEYFFDLL</sequence>
<keyword evidence="9" id="KW-0472">Membrane</keyword>
<feature type="transmembrane region" description="Helical" evidence="9">
    <location>
        <begin position="55"/>
        <end position="74"/>
    </location>
</feature>
<evidence type="ECO:0000313" key="12">
    <source>
        <dbReference type="Proteomes" id="UP001633002"/>
    </source>
</evidence>
<evidence type="ECO:0000256" key="8">
    <source>
        <dbReference type="SAM" id="MobiDB-lite"/>
    </source>
</evidence>
<comment type="similarity">
    <text evidence="3">Belongs to the glycosyl hydrolase 18 family.</text>
</comment>
<comment type="caution">
    <text evidence="11">The sequence shown here is derived from an EMBL/GenBank/DDBJ whole genome shotgun (WGS) entry which is preliminary data.</text>
</comment>
<reference evidence="11 12" key="1">
    <citation type="submission" date="2024-09" db="EMBL/GenBank/DDBJ databases">
        <title>Chromosome-scale assembly of Riccia sorocarpa.</title>
        <authorList>
            <person name="Paukszto L."/>
        </authorList>
    </citation>
    <scope>NUCLEOTIDE SEQUENCE [LARGE SCALE GENOMIC DNA]</scope>
    <source>
        <strain evidence="11">LP-2024</strain>
        <tissue evidence="11">Aerial parts of the thallus</tissue>
    </source>
</reference>
<dbReference type="PANTHER" id="PTHR46066">
    <property type="entry name" value="CHITINASE DOMAIN-CONTAINING PROTEIN 1 FAMILY MEMBER"/>
    <property type="match status" value="1"/>
</dbReference>
<evidence type="ECO:0000256" key="9">
    <source>
        <dbReference type="SAM" id="Phobius"/>
    </source>
</evidence>
<dbReference type="AlphaFoldDB" id="A0ABD3GK54"/>
<keyword evidence="9" id="KW-0812">Transmembrane</keyword>
<dbReference type="Pfam" id="PF00704">
    <property type="entry name" value="Glyco_hydro_18"/>
    <property type="match status" value="1"/>
</dbReference>
<dbReference type="Gene3D" id="3.20.20.80">
    <property type="entry name" value="Glycosidases"/>
    <property type="match status" value="1"/>
</dbReference>
<proteinExistence type="inferred from homology"/>